<keyword evidence="1" id="KW-0378">Hydrolase</keyword>
<proteinExistence type="predicted"/>
<evidence type="ECO:0000313" key="2">
    <source>
        <dbReference type="Proteomes" id="UP000594014"/>
    </source>
</evidence>
<keyword evidence="1" id="KW-0482">Metalloprotease</keyword>
<gene>
    <name evidence="1" type="ORF">FRZ06_11970</name>
</gene>
<reference evidence="1" key="1">
    <citation type="submission" date="2019-08" db="EMBL/GenBank/DDBJ databases">
        <title>Genome sequence of Clostridiales bacterium MT110.</title>
        <authorList>
            <person name="Cao J."/>
        </authorList>
    </citation>
    <scope>NUCLEOTIDE SEQUENCE</scope>
    <source>
        <strain evidence="1">MT110</strain>
    </source>
</reference>
<dbReference type="Proteomes" id="UP000594014">
    <property type="component" value="Chromosome"/>
</dbReference>
<keyword evidence="2" id="KW-1185">Reference proteome</keyword>
<evidence type="ECO:0000313" key="1">
    <source>
        <dbReference type="EMBL" id="QOX63998.1"/>
    </source>
</evidence>
<dbReference type="EMBL" id="CP042469">
    <property type="protein sequence ID" value="QOX63998.1"/>
    <property type="molecule type" value="Genomic_DNA"/>
</dbReference>
<name>A0ACD1ABM6_9FIRM</name>
<accession>A0ACD1ABM6</accession>
<protein>
    <submittedName>
        <fullName evidence="1">CPBP family intramembrane metalloprotease</fullName>
    </submittedName>
</protein>
<keyword evidence="1" id="KW-0645">Protease</keyword>
<organism evidence="1 2">
    <name type="scientific">Anoxybacterium hadale</name>
    <dbReference type="NCBI Taxonomy" id="3408580"/>
    <lineage>
        <taxon>Bacteria</taxon>
        <taxon>Bacillati</taxon>
        <taxon>Bacillota</taxon>
        <taxon>Clostridia</taxon>
        <taxon>Peptostreptococcales</taxon>
        <taxon>Anaerovoracaceae</taxon>
        <taxon>Anoxybacterium</taxon>
    </lineage>
</organism>
<sequence length="335" mass="36370">MKEINIAKVLVTKRKEKITGGKVIMQQEKLVEKKRLILFIVITIVITWIVFLLIPICGLTYGTGLAVVITMVAMFVPALSSVLTRLITKEGFGNMYLRPHLKGHVKEYLLVYFGPTVLLILSGALYFLIFPGSFDPELTTLKGMVASSGKQGLAASTLLIIQALTFVVIGPIVNIIPTMGEELGWRGYLLPKLRMFLSDRASLIISGAIWGIWHLPIIVMGHNYGTSYWGYPVLGILTMIIFCVVLGIIEGYISIKLESAIPAAMIHSTVNAGAALPIIFAKSGYNPLFGPAITGLIGGLPFIVLAVILLIKAGSKTTLGKNEAHRQEEGPLGQK</sequence>